<dbReference type="InterPro" id="IPR036779">
    <property type="entry name" value="LysM_dom_sf"/>
</dbReference>
<dbReference type="SUPFAM" id="SSF53822">
    <property type="entry name" value="Periplasmic binding protein-like I"/>
    <property type="match status" value="1"/>
</dbReference>
<dbReference type="Gene3D" id="3.40.50.2300">
    <property type="match status" value="1"/>
</dbReference>
<evidence type="ECO:0000256" key="1">
    <source>
        <dbReference type="SAM" id="SignalP"/>
    </source>
</evidence>
<dbReference type="EMBL" id="JAMXLY010000012">
    <property type="protein sequence ID" value="MCO6025173.1"/>
    <property type="molecule type" value="Genomic_DNA"/>
</dbReference>
<dbReference type="InterPro" id="IPR018392">
    <property type="entry name" value="LysM"/>
</dbReference>
<dbReference type="InterPro" id="IPR028082">
    <property type="entry name" value="Peripla_BP_I"/>
</dbReference>
<dbReference type="Proteomes" id="UP001204015">
    <property type="component" value="Unassembled WGS sequence"/>
</dbReference>
<comment type="caution">
    <text evidence="3">The sequence shown here is derived from an EMBL/GenBank/DDBJ whole genome shotgun (WGS) entry which is preliminary data.</text>
</comment>
<evidence type="ECO:0000313" key="4">
    <source>
        <dbReference type="Proteomes" id="UP001204015"/>
    </source>
</evidence>
<dbReference type="PROSITE" id="PS51782">
    <property type="entry name" value="LYSM"/>
    <property type="match status" value="1"/>
</dbReference>
<keyword evidence="4" id="KW-1185">Reference proteome</keyword>
<dbReference type="Gene3D" id="3.10.350.10">
    <property type="entry name" value="LysM domain"/>
    <property type="match status" value="1"/>
</dbReference>
<dbReference type="SUPFAM" id="SSF54106">
    <property type="entry name" value="LysM domain"/>
    <property type="match status" value="1"/>
</dbReference>
<dbReference type="SMART" id="SM00257">
    <property type="entry name" value="LysM"/>
    <property type="match status" value="1"/>
</dbReference>
<reference evidence="3 4" key="1">
    <citation type="submission" date="2022-06" db="EMBL/GenBank/DDBJ databases">
        <title>A taxonomic note on the genus Prevotella: Description of four novel genera and emended description of the genera Hallella and Xylanibacter.</title>
        <authorList>
            <person name="Hitch T.C.A."/>
        </authorList>
    </citation>
    <scope>NUCLEOTIDE SEQUENCE [LARGE SCALE GENOMIC DNA]</scope>
    <source>
        <strain evidence="3 4">DSM 100619</strain>
    </source>
</reference>
<organism evidence="3 4">
    <name type="scientific">Segatella cerevisiae</name>
    <dbReference type="NCBI Taxonomy" id="2053716"/>
    <lineage>
        <taxon>Bacteria</taxon>
        <taxon>Pseudomonadati</taxon>
        <taxon>Bacteroidota</taxon>
        <taxon>Bacteroidia</taxon>
        <taxon>Bacteroidales</taxon>
        <taxon>Prevotellaceae</taxon>
        <taxon>Segatella</taxon>
    </lineage>
</organism>
<feature type="domain" description="LysM" evidence="2">
    <location>
        <begin position="30"/>
        <end position="76"/>
    </location>
</feature>
<accession>A0ABT1BY41</accession>
<evidence type="ECO:0000313" key="3">
    <source>
        <dbReference type="EMBL" id="MCO6025173.1"/>
    </source>
</evidence>
<gene>
    <name evidence="3" type="ORF">NG821_04850</name>
</gene>
<dbReference type="Pfam" id="PF01476">
    <property type="entry name" value="LysM"/>
    <property type="match status" value="1"/>
</dbReference>
<keyword evidence="1" id="KW-0732">Signal</keyword>
<proteinExistence type="predicted"/>
<name>A0ABT1BY41_9BACT</name>
<protein>
    <submittedName>
        <fullName evidence="3">LysM peptidoglycan-binding domain-containing protein</fullName>
    </submittedName>
</protein>
<evidence type="ECO:0000259" key="2">
    <source>
        <dbReference type="PROSITE" id="PS51782"/>
    </source>
</evidence>
<sequence>MKYLLRKLFMFVALFACTFMMAQGTLNWRDIYTVKKKDTVFSIAKRYGVTLPELMDANPEMKLEGYTLKKGDTIFIPYHKDSSTTEKNVNQGGTTQATVPQTTQRAVASNVRQSNAIRIGVMLPLHNNDGDGKRMVEYYRGVLMAVDQLKQNGVSVDVHAWNVPVNADIHQTLLSEGANQCNLIFGPLYSNQVAPLAAFCKTYGIKLVIPFSISGNEVASNPQIYQVYQSPTILNEKTVKAFLSRFPNAHPIFIDCKDASSDKGAFTLKLRAELDAKHVKYGLTSLVTPLEDFVKSFDRTRQNVVILNSSRSPQLNEAVEKMDAMVAKYPGFGISLFGYTEWLMYLPYDLDKFYRYDTYIPTTFYYNASSAKTIQLEKTYKSWFGTGMMPSGLPRFGITGYDQALFFLQGYHQYGKNFNGVSGQSSYQPVQTPLRFEKVNNGGYQNDSFQLIHYLYNKTIESIAY</sequence>
<feature type="chain" id="PRO_5045484297" evidence="1">
    <location>
        <begin position="23"/>
        <end position="465"/>
    </location>
</feature>
<dbReference type="CDD" id="cd00118">
    <property type="entry name" value="LysM"/>
    <property type="match status" value="1"/>
</dbReference>
<dbReference type="RefSeq" id="WP_252760533.1">
    <property type="nucleotide sequence ID" value="NZ_JAMXLY010000012.1"/>
</dbReference>
<feature type="signal peptide" evidence="1">
    <location>
        <begin position="1"/>
        <end position="22"/>
    </location>
</feature>